<protein>
    <recommendedName>
        <fullName evidence="4">Extracellular membrane protein CFEM domain-containing protein</fullName>
    </recommendedName>
</protein>
<reference evidence="3" key="2">
    <citation type="submission" date="2019-10" db="EMBL/GenBank/DDBJ databases">
        <authorList>
            <consortium name="NCBI Genome Project"/>
        </authorList>
    </citation>
    <scope>NUCLEOTIDE SEQUENCE</scope>
    <source>
        <strain evidence="3">NI907</strain>
    </source>
</reference>
<keyword evidence="1" id="KW-0732">Signal</keyword>
<dbReference type="RefSeq" id="XP_030987669.1">
    <property type="nucleotide sequence ID" value="XM_031120144.1"/>
</dbReference>
<sequence>MQLSFSAIVILLTFGVNPATADKHHDLLCVKAMPDNNSVELNDATRCACDFLKSHEKCSDCTIMENRFCHSDGRNLDGDDFEDACVRKCLDFGATGSSIPPH</sequence>
<dbReference type="GeneID" id="41955058"/>
<organism evidence="2 3">
    <name type="scientific">Pyricularia grisea</name>
    <name type="common">Crabgrass-specific blast fungus</name>
    <name type="synonym">Magnaporthe grisea</name>
    <dbReference type="NCBI Taxonomy" id="148305"/>
    <lineage>
        <taxon>Eukaryota</taxon>
        <taxon>Fungi</taxon>
        <taxon>Dikarya</taxon>
        <taxon>Ascomycota</taxon>
        <taxon>Pezizomycotina</taxon>
        <taxon>Sordariomycetes</taxon>
        <taxon>Sordariomycetidae</taxon>
        <taxon>Magnaporthales</taxon>
        <taxon>Pyriculariaceae</taxon>
        <taxon>Pyricularia</taxon>
    </lineage>
</organism>
<feature type="chain" id="PRO_5028295142" description="Extracellular membrane protein CFEM domain-containing protein" evidence="1">
    <location>
        <begin position="22"/>
        <end position="102"/>
    </location>
</feature>
<accession>A0A6P8BKX4</accession>
<evidence type="ECO:0000256" key="1">
    <source>
        <dbReference type="SAM" id="SignalP"/>
    </source>
</evidence>
<dbReference type="AlphaFoldDB" id="A0A6P8BKX4"/>
<keyword evidence="2" id="KW-1185">Reference proteome</keyword>
<reference evidence="3" key="1">
    <citation type="journal article" date="2019" name="Mol. Biol. Evol.">
        <title>Blast fungal genomes show frequent chromosomal changes, gene gains and losses, and effector gene turnover.</title>
        <authorList>
            <person name="Gomez Luciano L.B."/>
            <person name="Jason Tsai I."/>
            <person name="Chuma I."/>
            <person name="Tosa Y."/>
            <person name="Chen Y.H."/>
            <person name="Li J.Y."/>
            <person name="Li M.Y."/>
            <person name="Jade Lu M.Y."/>
            <person name="Nakayashiki H."/>
            <person name="Li W.H."/>
        </authorList>
    </citation>
    <scope>NUCLEOTIDE SEQUENCE</scope>
    <source>
        <strain evidence="3">NI907</strain>
    </source>
</reference>
<evidence type="ECO:0000313" key="3">
    <source>
        <dbReference type="RefSeq" id="XP_030987669.1"/>
    </source>
</evidence>
<evidence type="ECO:0000313" key="2">
    <source>
        <dbReference type="Proteomes" id="UP000515153"/>
    </source>
</evidence>
<evidence type="ECO:0008006" key="4">
    <source>
        <dbReference type="Google" id="ProtNLM"/>
    </source>
</evidence>
<gene>
    <name evidence="3" type="ORF">PgNI_00060</name>
</gene>
<dbReference type="KEGG" id="pgri:PgNI_00060"/>
<proteinExistence type="predicted"/>
<dbReference type="Proteomes" id="UP000515153">
    <property type="component" value="Unplaced"/>
</dbReference>
<reference evidence="3" key="3">
    <citation type="submission" date="2025-08" db="UniProtKB">
        <authorList>
            <consortium name="RefSeq"/>
        </authorList>
    </citation>
    <scope>IDENTIFICATION</scope>
    <source>
        <strain evidence="3">NI907</strain>
    </source>
</reference>
<feature type="signal peptide" evidence="1">
    <location>
        <begin position="1"/>
        <end position="21"/>
    </location>
</feature>
<name>A0A6P8BKX4_PYRGI</name>